<dbReference type="EMBL" id="SODO01000012">
    <property type="protein sequence ID" value="TDW56987.1"/>
    <property type="molecule type" value="Genomic_DNA"/>
</dbReference>
<reference evidence="3 5" key="2">
    <citation type="submission" date="2019-03" db="EMBL/GenBank/DDBJ databases">
        <title>Genomic Encyclopedia of Archaeal and Bacterial Type Strains, Phase II (KMG-II): from individual species to whole genera.</title>
        <authorList>
            <person name="Goeker M."/>
        </authorList>
    </citation>
    <scope>NUCLEOTIDE SEQUENCE [LARGE SCALE GENOMIC DNA]</scope>
    <source>
        <strain evidence="3 5">DSM 15594</strain>
    </source>
</reference>
<dbReference type="Proteomes" id="UP000295058">
    <property type="component" value="Unassembled WGS sequence"/>
</dbReference>
<evidence type="ECO:0000256" key="1">
    <source>
        <dbReference type="SAM" id="SignalP"/>
    </source>
</evidence>
<proteinExistence type="predicted"/>
<feature type="signal peptide" evidence="1">
    <location>
        <begin position="1"/>
        <end position="21"/>
    </location>
</feature>
<dbReference type="OrthoDB" id="5913421at2"/>
<evidence type="ECO:0000313" key="4">
    <source>
        <dbReference type="Proteomes" id="UP000243640"/>
    </source>
</evidence>
<accession>A0A235CM59</accession>
<evidence type="ECO:0000313" key="5">
    <source>
        <dbReference type="Proteomes" id="UP000295058"/>
    </source>
</evidence>
<name>A0A235CM59_9GAMM</name>
<dbReference type="EMBL" id="NQJF01000002">
    <property type="protein sequence ID" value="OYD25671.1"/>
    <property type="molecule type" value="Genomic_DNA"/>
</dbReference>
<sequence length="573" mass="62082">MFKKTLIAAAVSMVATAPAFADVDILNESTWQVTKIANVSKQSALDFSTAVENVELRFDNGTVAADRELRNNGFLVIEINEESGATFNAPEVRQWLTTEALATSLDGLSVSTQSGGVESITTVNDLAELQRFFKTTQDGDYTTIVHNLDKDGRRLRIALTNTVEADVFSNARVDVNLSEGNNIFRLLEAYNTEVEDVILTVGAQQNGSYTHDIMETPVVFNQEHELYTLTLNKQGQATALVDTFFENYKMGLNNAASNHDGYDSIDQAFDGVDADIVGRFTITNATSNQNIQKGQVRLTMTGDFSGFQRNAQNYLLRADGSATEWKITSTGTARRLVDEVGTLQSPTQPSQLIESVLYNFTPNDGTGTAGNTNNDTRPGYGDVQNNGAINGGNYDVTADIGQFNRETLEAEANQTDSYYPFDANLAKVIIVDRDGMKFDTITTGSSASNKIFIRDISNRLGTSGGKILVTLVEYDQHGAHQGGKGTVRADRQLLKNVSLPSGGAVTLTPASVAADLGIDIAPGHQARFIFEVQTNQGEVAIKKSNSEGVDIKNGTRNVNQRNGDNGNIVDFTL</sequence>
<evidence type="ECO:0000313" key="2">
    <source>
        <dbReference type="EMBL" id="OYD25671.1"/>
    </source>
</evidence>
<reference evidence="2 4" key="1">
    <citation type="submission" date="2017-08" db="EMBL/GenBank/DDBJ databases">
        <title>Draft Genome Sequence of the Marine Bacterium Oceanimonas baumannii ATCC 700832.</title>
        <authorList>
            <person name="Mcclelland W.D."/>
            <person name="Brennan M.A."/>
            <person name="Trachtenberg A.M."/>
            <person name="Maclea K.S."/>
        </authorList>
    </citation>
    <scope>NUCLEOTIDE SEQUENCE [LARGE SCALE GENOMIC DNA]</scope>
    <source>
        <strain evidence="2 4">ATCC 700832</strain>
    </source>
</reference>
<dbReference type="AlphaFoldDB" id="A0A235CM59"/>
<dbReference type="RefSeq" id="WP_094276861.1">
    <property type="nucleotide sequence ID" value="NZ_NQJF01000002.1"/>
</dbReference>
<dbReference type="Proteomes" id="UP000243640">
    <property type="component" value="Unassembled WGS sequence"/>
</dbReference>
<comment type="caution">
    <text evidence="2">The sequence shown here is derived from an EMBL/GenBank/DDBJ whole genome shotgun (WGS) entry which is preliminary data.</text>
</comment>
<evidence type="ECO:0000313" key="3">
    <source>
        <dbReference type="EMBL" id="TDW56987.1"/>
    </source>
</evidence>
<gene>
    <name evidence="2" type="ORF">B6S09_02155</name>
    <name evidence="3" type="ORF">LY04_02792</name>
</gene>
<keyword evidence="1" id="KW-0732">Signal</keyword>
<keyword evidence="5" id="KW-1185">Reference proteome</keyword>
<feature type="chain" id="PRO_5012940843" evidence="1">
    <location>
        <begin position="22"/>
        <end position="573"/>
    </location>
</feature>
<protein>
    <submittedName>
        <fullName evidence="2">Uncharacterized protein</fullName>
    </submittedName>
</protein>
<organism evidence="2 4">
    <name type="scientific">Oceanimonas baumannii</name>
    <dbReference type="NCBI Taxonomy" id="129578"/>
    <lineage>
        <taxon>Bacteria</taxon>
        <taxon>Pseudomonadati</taxon>
        <taxon>Pseudomonadota</taxon>
        <taxon>Gammaproteobacteria</taxon>
        <taxon>Aeromonadales</taxon>
        <taxon>Aeromonadaceae</taxon>
        <taxon>Oceanimonas</taxon>
    </lineage>
</organism>